<feature type="transmembrane region" description="Helical" evidence="6">
    <location>
        <begin position="188"/>
        <end position="206"/>
    </location>
</feature>
<feature type="transmembrane region" description="Helical" evidence="6">
    <location>
        <begin position="165"/>
        <end position="182"/>
    </location>
</feature>
<dbReference type="SUPFAM" id="SSF103473">
    <property type="entry name" value="MFS general substrate transporter"/>
    <property type="match status" value="1"/>
</dbReference>
<protein>
    <submittedName>
        <fullName evidence="8">MFS transporter</fullName>
    </submittedName>
</protein>
<keyword evidence="5 6" id="KW-0472">Membrane</keyword>
<evidence type="ECO:0000256" key="2">
    <source>
        <dbReference type="ARBA" id="ARBA00022448"/>
    </source>
</evidence>
<dbReference type="AlphaFoldDB" id="A0ABD5UHZ9"/>
<feature type="domain" description="Major facilitator superfamily (MFS) profile" evidence="7">
    <location>
        <begin position="14"/>
        <end position="418"/>
    </location>
</feature>
<dbReference type="PROSITE" id="PS50850">
    <property type="entry name" value="MFS"/>
    <property type="match status" value="1"/>
</dbReference>
<evidence type="ECO:0000256" key="5">
    <source>
        <dbReference type="ARBA" id="ARBA00023136"/>
    </source>
</evidence>
<sequence>MTADAYGPREIRTVALAIIAGVFFGGVATGVAFPTLPLLDDLLGIGAVVLGLILSANRIARLVMNTPAGSVIDRVGARRPMILGLFVQGLAPFGYVLGLHAPRGTAVVVPGLGDVSNAALVFLSSRVMWGLGSAFVFLGAFATITHVTSADNRGTWLGYMRGGQSLGFPTGLVVGGVVADLFSVQTAFLLAGILALLAGVVAALVLPDVRPETRGRSGVRDVPRMLRREPRVLPVGLGNMAIRFMFGGVLLATVVKYAEAGSIDLGVLTATGVSGVVLGIGVVSASATTVASGRLSDRLSNRALVTVPALLAMAAGLLVLAFSPTLAGLVGGTALIGVGTGGTGPALLAILGDITPGDEIGRMGGVYNAMGDVGLSLGPLLAVPMVDVWFGFRSTYVICAAVVGLTLVVSTLPLLRAGTAPAGDVRS</sequence>
<keyword evidence="4 6" id="KW-1133">Transmembrane helix</keyword>
<organism evidence="8 9">
    <name type="scientific">Halomarina ordinaria</name>
    <dbReference type="NCBI Taxonomy" id="3033939"/>
    <lineage>
        <taxon>Archaea</taxon>
        <taxon>Methanobacteriati</taxon>
        <taxon>Methanobacteriota</taxon>
        <taxon>Stenosarchaea group</taxon>
        <taxon>Halobacteria</taxon>
        <taxon>Halobacteriales</taxon>
        <taxon>Natronomonadaceae</taxon>
        <taxon>Halomarina</taxon>
    </lineage>
</organism>
<feature type="transmembrane region" description="Helical" evidence="6">
    <location>
        <begin position="118"/>
        <end position="144"/>
    </location>
</feature>
<dbReference type="GO" id="GO:0016020">
    <property type="term" value="C:membrane"/>
    <property type="evidence" value="ECO:0007669"/>
    <property type="project" value="UniProtKB-SubCell"/>
</dbReference>
<reference evidence="8 9" key="1">
    <citation type="journal article" date="2019" name="Int. J. Syst. Evol. Microbiol.">
        <title>The Global Catalogue of Microorganisms (GCM) 10K type strain sequencing project: providing services to taxonomists for standard genome sequencing and annotation.</title>
        <authorList>
            <consortium name="The Broad Institute Genomics Platform"/>
            <consortium name="The Broad Institute Genome Sequencing Center for Infectious Disease"/>
            <person name="Wu L."/>
            <person name="Ma J."/>
        </authorList>
    </citation>
    <scope>NUCLEOTIDE SEQUENCE [LARGE SCALE GENOMIC DNA]</scope>
    <source>
        <strain evidence="8 9">PSRA2</strain>
    </source>
</reference>
<feature type="transmembrane region" description="Helical" evidence="6">
    <location>
        <begin position="364"/>
        <end position="383"/>
    </location>
</feature>
<keyword evidence="3 6" id="KW-0812">Transmembrane</keyword>
<dbReference type="PANTHER" id="PTHR23506">
    <property type="entry name" value="GH10249P"/>
    <property type="match status" value="1"/>
</dbReference>
<feature type="transmembrane region" description="Helical" evidence="6">
    <location>
        <begin position="329"/>
        <end position="352"/>
    </location>
</feature>
<dbReference type="PANTHER" id="PTHR23506:SF23">
    <property type="entry name" value="GH10249P"/>
    <property type="match status" value="1"/>
</dbReference>
<dbReference type="InterPro" id="IPR036259">
    <property type="entry name" value="MFS_trans_sf"/>
</dbReference>
<dbReference type="Proteomes" id="UP001596406">
    <property type="component" value="Unassembled WGS sequence"/>
</dbReference>
<feature type="transmembrane region" description="Helical" evidence="6">
    <location>
        <begin position="232"/>
        <end position="255"/>
    </location>
</feature>
<dbReference type="Gene3D" id="1.20.1250.20">
    <property type="entry name" value="MFS general substrate transporter like domains"/>
    <property type="match status" value="1"/>
</dbReference>
<name>A0ABD5UHZ9_9EURY</name>
<evidence type="ECO:0000313" key="8">
    <source>
        <dbReference type="EMBL" id="MFC6838503.1"/>
    </source>
</evidence>
<proteinExistence type="predicted"/>
<evidence type="ECO:0000256" key="6">
    <source>
        <dbReference type="SAM" id="Phobius"/>
    </source>
</evidence>
<keyword evidence="9" id="KW-1185">Reference proteome</keyword>
<feature type="transmembrane region" description="Helical" evidence="6">
    <location>
        <begin position="81"/>
        <end position="98"/>
    </location>
</feature>
<keyword evidence="2" id="KW-0813">Transport</keyword>
<feature type="transmembrane region" description="Helical" evidence="6">
    <location>
        <begin position="42"/>
        <end position="60"/>
    </location>
</feature>
<comment type="caution">
    <text evidence="8">The sequence shown here is derived from an EMBL/GenBank/DDBJ whole genome shotgun (WGS) entry which is preliminary data.</text>
</comment>
<gene>
    <name evidence="8" type="ORF">ACFQHK_18645</name>
</gene>
<dbReference type="InterPro" id="IPR011701">
    <property type="entry name" value="MFS"/>
</dbReference>
<feature type="transmembrane region" description="Helical" evidence="6">
    <location>
        <begin position="12"/>
        <end position="36"/>
    </location>
</feature>
<dbReference type="RefSeq" id="WP_304450192.1">
    <property type="nucleotide sequence ID" value="NZ_JARRAH010000006.1"/>
</dbReference>
<dbReference type="InterPro" id="IPR050930">
    <property type="entry name" value="MFS_Vesicular_Transporter"/>
</dbReference>
<evidence type="ECO:0000313" key="9">
    <source>
        <dbReference type="Proteomes" id="UP001596406"/>
    </source>
</evidence>
<comment type="subcellular location">
    <subcellularLocation>
        <location evidence="1">Membrane</location>
        <topology evidence="1">Multi-pass membrane protein</topology>
    </subcellularLocation>
</comment>
<feature type="transmembrane region" description="Helical" evidence="6">
    <location>
        <begin position="267"/>
        <end position="291"/>
    </location>
</feature>
<evidence type="ECO:0000256" key="4">
    <source>
        <dbReference type="ARBA" id="ARBA00022989"/>
    </source>
</evidence>
<evidence type="ECO:0000259" key="7">
    <source>
        <dbReference type="PROSITE" id="PS50850"/>
    </source>
</evidence>
<dbReference type="Pfam" id="PF07690">
    <property type="entry name" value="MFS_1"/>
    <property type="match status" value="1"/>
</dbReference>
<dbReference type="InterPro" id="IPR020846">
    <property type="entry name" value="MFS_dom"/>
</dbReference>
<feature type="transmembrane region" description="Helical" evidence="6">
    <location>
        <begin position="303"/>
        <end position="323"/>
    </location>
</feature>
<evidence type="ECO:0000256" key="3">
    <source>
        <dbReference type="ARBA" id="ARBA00022692"/>
    </source>
</evidence>
<accession>A0ABD5UHZ9</accession>
<feature type="transmembrane region" description="Helical" evidence="6">
    <location>
        <begin position="395"/>
        <end position="415"/>
    </location>
</feature>
<dbReference type="EMBL" id="JBHSXM010000006">
    <property type="protein sequence ID" value="MFC6838503.1"/>
    <property type="molecule type" value="Genomic_DNA"/>
</dbReference>
<evidence type="ECO:0000256" key="1">
    <source>
        <dbReference type="ARBA" id="ARBA00004141"/>
    </source>
</evidence>